<keyword evidence="4" id="KW-0028">Amino-acid biosynthesis</keyword>
<evidence type="ECO:0000256" key="1">
    <source>
        <dbReference type="ARBA" id="ARBA00001974"/>
    </source>
</evidence>
<reference evidence="13 15" key="1">
    <citation type="submission" date="2015-09" db="EMBL/GenBank/DDBJ databases">
        <title>Identification and resolution of microdiversity through metagenomic sequencing of parallel consortia.</title>
        <authorList>
            <person name="Nelson W.C."/>
            <person name="Romine M.F."/>
            <person name="Lindemann S.R."/>
        </authorList>
    </citation>
    <scope>NUCLEOTIDE SEQUENCE [LARGE SCALE GENOMIC DNA]</scope>
    <source>
        <strain evidence="13">HL-109</strain>
    </source>
</reference>
<reference evidence="14 16" key="2">
    <citation type="submission" date="2016-08" db="EMBL/GenBank/DDBJ databases">
        <authorList>
            <person name="Varghese N."/>
            <person name="Submissions Spin"/>
        </authorList>
    </citation>
    <scope>NUCLEOTIDE SEQUENCE [LARGE SCALE GENOMIC DNA]</scope>
    <source>
        <strain evidence="14 16">HL-109</strain>
    </source>
</reference>
<proteinExistence type="inferred from homology"/>
<dbReference type="Pfam" id="PF02219">
    <property type="entry name" value="MTHFR"/>
    <property type="match status" value="1"/>
</dbReference>
<evidence type="ECO:0000313" key="14">
    <source>
        <dbReference type="EMBL" id="SCC82271.1"/>
    </source>
</evidence>
<protein>
    <recommendedName>
        <fullName evidence="12">Methylenetetrahydrofolate reductase</fullName>
        <ecNumber evidence="12">1.5.1.54</ecNumber>
    </recommendedName>
</protein>
<evidence type="ECO:0000256" key="3">
    <source>
        <dbReference type="ARBA" id="ARBA00006743"/>
    </source>
</evidence>
<sequence>MQARSRATDGTPFRSVSFEFFPPKTPEMEATLWSSIERLAPLGPTFVSVTYGAGGSTRERTHNTVSRIVKETDLKPAAHLTCVAATREDVDEVVKGYHDAGVRHIVALRGDPVEGPGTAYAPHPGGYATSWDLIDGISRIGDFEISVSAYPEKHPDAASLDADIDALKRKVDAGATRAITQFFFDNELYLRYLDKVRARGIDIPIVPGIVPVQNFKQTANFAKRTGASVPDWLAARFEGLEDDVATRKLVAAAVAAEQVIGLIDEGVEDFHFYTMNRADLVYAVCHLLGMRPDQPLQHAA</sequence>
<accession>A0A0P8A9P3</accession>
<dbReference type="NCBIfam" id="TIGR00676">
    <property type="entry name" value="fadh2"/>
    <property type="match status" value="1"/>
</dbReference>
<comment type="caution">
    <text evidence="13">The sequence shown here is derived from an EMBL/GenBank/DDBJ whole genome shotgun (WGS) entry which is preliminary data.</text>
</comment>
<keyword evidence="9" id="KW-0486">Methionine biosynthesis</keyword>
<dbReference type="UniPathway" id="UPA00193"/>
<gene>
    <name evidence="13" type="primary">metF</name>
    <name evidence="14" type="ORF">GA0071312_3252</name>
    <name evidence="13" type="ORF">HLUCCO17_04825</name>
</gene>
<comment type="catalytic activity">
    <reaction evidence="11">
        <text>(6S)-5-methyl-5,6,7,8-tetrahydrofolate + NAD(+) = (6R)-5,10-methylene-5,6,7,8-tetrahydrofolate + NADH + H(+)</text>
        <dbReference type="Rhea" id="RHEA:19821"/>
        <dbReference type="ChEBI" id="CHEBI:15378"/>
        <dbReference type="ChEBI" id="CHEBI:15636"/>
        <dbReference type="ChEBI" id="CHEBI:18608"/>
        <dbReference type="ChEBI" id="CHEBI:57540"/>
        <dbReference type="ChEBI" id="CHEBI:57945"/>
        <dbReference type="EC" id="1.5.1.54"/>
    </reaction>
    <physiologicalReaction direction="right-to-left" evidence="11">
        <dbReference type="Rhea" id="RHEA:19823"/>
    </physiologicalReaction>
</comment>
<name>A0A0P8A9P3_9HYPH</name>
<evidence type="ECO:0000256" key="10">
    <source>
        <dbReference type="ARBA" id="ARBA00034478"/>
    </source>
</evidence>
<evidence type="ECO:0000256" key="5">
    <source>
        <dbReference type="ARBA" id="ARBA00022630"/>
    </source>
</evidence>
<evidence type="ECO:0000256" key="6">
    <source>
        <dbReference type="ARBA" id="ARBA00022827"/>
    </source>
</evidence>
<evidence type="ECO:0000256" key="9">
    <source>
        <dbReference type="ARBA" id="ARBA00023167"/>
    </source>
</evidence>
<dbReference type="GO" id="GO:0071949">
    <property type="term" value="F:FAD binding"/>
    <property type="evidence" value="ECO:0007669"/>
    <property type="project" value="TreeGrafter"/>
</dbReference>
<dbReference type="GO" id="GO:0106312">
    <property type="term" value="F:methylenetetrahydrofolate reductase (NADH) activity"/>
    <property type="evidence" value="ECO:0007669"/>
    <property type="project" value="UniProtKB-EC"/>
</dbReference>
<dbReference type="PANTHER" id="PTHR45754:SF3">
    <property type="entry name" value="METHYLENETETRAHYDROFOLATE REDUCTASE (NADPH)"/>
    <property type="match status" value="1"/>
</dbReference>
<dbReference type="SUPFAM" id="SSF51730">
    <property type="entry name" value="FAD-linked oxidoreductase"/>
    <property type="match status" value="1"/>
</dbReference>
<dbReference type="InterPro" id="IPR029041">
    <property type="entry name" value="FAD-linked_oxidoreductase-like"/>
</dbReference>
<dbReference type="EMBL" id="FMBM01000002">
    <property type="protein sequence ID" value="SCC82271.1"/>
    <property type="molecule type" value="Genomic_DNA"/>
</dbReference>
<evidence type="ECO:0000256" key="12">
    <source>
        <dbReference type="RuleBase" id="RU003862"/>
    </source>
</evidence>
<dbReference type="OrthoDB" id="9812555at2"/>
<keyword evidence="16" id="KW-1185">Reference proteome</keyword>
<organism evidence="13 15">
    <name type="scientific">Saliniramus fredricksonii</name>
    <dbReference type="NCBI Taxonomy" id="1653334"/>
    <lineage>
        <taxon>Bacteria</taxon>
        <taxon>Pseudomonadati</taxon>
        <taxon>Pseudomonadota</taxon>
        <taxon>Alphaproteobacteria</taxon>
        <taxon>Hyphomicrobiales</taxon>
        <taxon>Salinarimonadaceae</taxon>
        <taxon>Saliniramus</taxon>
    </lineage>
</organism>
<dbReference type="GO" id="GO:0009086">
    <property type="term" value="P:methionine biosynthetic process"/>
    <property type="evidence" value="ECO:0007669"/>
    <property type="project" value="UniProtKB-KW"/>
</dbReference>
<keyword evidence="8" id="KW-0520">NAD</keyword>
<dbReference type="InterPro" id="IPR004620">
    <property type="entry name" value="MTHF_reductase_bac"/>
</dbReference>
<evidence type="ECO:0000256" key="8">
    <source>
        <dbReference type="ARBA" id="ARBA00023027"/>
    </source>
</evidence>
<evidence type="ECO:0000313" key="15">
    <source>
        <dbReference type="Proteomes" id="UP000050497"/>
    </source>
</evidence>
<comment type="cofactor">
    <cofactor evidence="1 12">
        <name>FAD</name>
        <dbReference type="ChEBI" id="CHEBI:57692"/>
    </cofactor>
</comment>
<dbReference type="InterPro" id="IPR003171">
    <property type="entry name" value="Mehydrof_redctse-like"/>
</dbReference>
<dbReference type="EC" id="1.5.1.54" evidence="12"/>
<dbReference type="STRING" id="1653334.GA0071312_3252"/>
<dbReference type="CDD" id="cd00537">
    <property type="entry name" value="MTHFR"/>
    <property type="match status" value="1"/>
</dbReference>
<evidence type="ECO:0000313" key="13">
    <source>
        <dbReference type="EMBL" id="KPQ11804.1"/>
    </source>
</evidence>
<evidence type="ECO:0000256" key="2">
    <source>
        <dbReference type="ARBA" id="ARBA00004777"/>
    </source>
</evidence>
<comment type="similarity">
    <text evidence="3 12">Belongs to the methylenetetrahydrofolate reductase family.</text>
</comment>
<dbReference type="PANTHER" id="PTHR45754">
    <property type="entry name" value="METHYLENETETRAHYDROFOLATE REDUCTASE"/>
    <property type="match status" value="1"/>
</dbReference>
<dbReference type="AlphaFoldDB" id="A0A0P8A9P3"/>
<dbReference type="Proteomes" id="UP000182800">
    <property type="component" value="Unassembled WGS sequence"/>
</dbReference>
<dbReference type="Gene3D" id="3.20.20.220">
    <property type="match status" value="1"/>
</dbReference>
<comment type="pathway">
    <text evidence="2 12">One-carbon metabolism; tetrahydrofolate interconversion.</text>
</comment>
<comment type="pathway">
    <text evidence="10">Amino-acid biosynthesis; L-methionine biosynthesis via de novo pathway.</text>
</comment>
<evidence type="ECO:0000256" key="11">
    <source>
        <dbReference type="ARBA" id="ARBA00048628"/>
    </source>
</evidence>
<dbReference type="GO" id="GO:0035999">
    <property type="term" value="P:tetrahydrofolate interconversion"/>
    <property type="evidence" value="ECO:0007669"/>
    <property type="project" value="UniProtKB-UniPathway"/>
</dbReference>
<dbReference type="GO" id="GO:0005829">
    <property type="term" value="C:cytosol"/>
    <property type="evidence" value="ECO:0007669"/>
    <property type="project" value="InterPro"/>
</dbReference>
<keyword evidence="6 12" id="KW-0274">FAD</keyword>
<dbReference type="EMBL" id="LJSX01000005">
    <property type="protein sequence ID" value="KPQ11804.1"/>
    <property type="molecule type" value="Genomic_DNA"/>
</dbReference>
<evidence type="ECO:0000256" key="7">
    <source>
        <dbReference type="ARBA" id="ARBA00023002"/>
    </source>
</evidence>
<evidence type="ECO:0000313" key="16">
    <source>
        <dbReference type="Proteomes" id="UP000182800"/>
    </source>
</evidence>
<keyword evidence="5 12" id="KW-0285">Flavoprotein</keyword>
<dbReference type="Proteomes" id="UP000050497">
    <property type="component" value="Unassembled WGS sequence"/>
</dbReference>
<keyword evidence="7 12" id="KW-0560">Oxidoreductase</keyword>
<evidence type="ECO:0000256" key="4">
    <source>
        <dbReference type="ARBA" id="ARBA00022605"/>
    </source>
</evidence>
<dbReference type="PATRIC" id="fig|1653334.4.peg.1660"/>
<dbReference type="RefSeq" id="WP_074445795.1">
    <property type="nucleotide sequence ID" value="NZ_FMBM01000002.1"/>
</dbReference>